<evidence type="ECO:0000256" key="2">
    <source>
        <dbReference type="ARBA" id="ARBA00022723"/>
    </source>
</evidence>
<keyword evidence="3" id="KW-0223">Dioxygenase</keyword>
<proteinExistence type="predicted"/>
<evidence type="ECO:0000256" key="4">
    <source>
        <dbReference type="ARBA" id="ARBA00023002"/>
    </source>
</evidence>
<sequence>MLLELHLEQIMSDKKIAELEGHYFEEKDFKYIIKEDVDVYRIDSKGQSHLLLKLRKKVIPPAISKKAFKALIEEAKKPHTNRGAAAGLLTQRKLPPYVKGIVTKTKFRGKYIGHDDRIRKDDISNISRSSIIGYYDQADRNRYRKKTKSRSILKVPCRMTKFTKEYPDKWKDTIPLFKIIDKQFKILCPEKHQKQLERASKTPEYQIDTTAFSTGTINYNWQTALHRDAGDFEDGFGNLIVLENAKKNKQDWTGCYIGFPQYNVAVEVREGDFLAMDVHQWHANTPLIPLTSLSSFPPLTSMKKKKQEEYTRLSVVSYLRKNMIKCVIKL</sequence>
<evidence type="ECO:0000256" key="5">
    <source>
        <dbReference type="ARBA" id="ARBA00023004"/>
    </source>
</evidence>
<keyword evidence="5" id="KW-0408">Iron</keyword>
<evidence type="ECO:0000313" key="7">
    <source>
        <dbReference type="EMBL" id="QHT24596.1"/>
    </source>
</evidence>
<feature type="domain" description="2OGFeDO JBP1/TET oxygenase" evidence="6">
    <location>
        <begin position="155"/>
        <end position="321"/>
    </location>
</feature>
<dbReference type="Pfam" id="PF12851">
    <property type="entry name" value="Tet_JBP"/>
    <property type="match status" value="1"/>
</dbReference>
<protein>
    <recommendedName>
        <fullName evidence="6">2OGFeDO JBP1/TET oxygenase domain-containing protein</fullName>
    </recommendedName>
</protein>
<keyword evidence="4" id="KW-0560">Oxidoreductase</keyword>
<dbReference type="AlphaFoldDB" id="A0A6C0E5Z9"/>
<comment type="cofactor">
    <cofactor evidence="1">
        <name>Fe(2+)</name>
        <dbReference type="ChEBI" id="CHEBI:29033"/>
    </cofactor>
</comment>
<dbReference type="GO" id="GO:0051213">
    <property type="term" value="F:dioxygenase activity"/>
    <property type="evidence" value="ECO:0007669"/>
    <property type="project" value="UniProtKB-KW"/>
</dbReference>
<evidence type="ECO:0000259" key="6">
    <source>
        <dbReference type="Pfam" id="PF12851"/>
    </source>
</evidence>
<accession>A0A6C0E5Z9</accession>
<evidence type="ECO:0000256" key="3">
    <source>
        <dbReference type="ARBA" id="ARBA00022964"/>
    </source>
</evidence>
<organism evidence="7">
    <name type="scientific">viral metagenome</name>
    <dbReference type="NCBI Taxonomy" id="1070528"/>
    <lineage>
        <taxon>unclassified sequences</taxon>
        <taxon>metagenomes</taxon>
        <taxon>organismal metagenomes</taxon>
    </lineage>
</organism>
<keyword evidence="2" id="KW-0479">Metal-binding</keyword>
<dbReference type="GO" id="GO:0046872">
    <property type="term" value="F:metal ion binding"/>
    <property type="evidence" value="ECO:0007669"/>
    <property type="project" value="UniProtKB-KW"/>
</dbReference>
<dbReference type="EMBL" id="MN739746">
    <property type="protein sequence ID" value="QHT24596.1"/>
    <property type="molecule type" value="Genomic_DNA"/>
</dbReference>
<reference evidence="7" key="1">
    <citation type="journal article" date="2020" name="Nature">
        <title>Giant virus diversity and host interactions through global metagenomics.</title>
        <authorList>
            <person name="Schulz F."/>
            <person name="Roux S."/>
            <person name="Paez-Espino D."/>
            <person name="Jungbluth S."/>
            <person name="Walsh D.A."/>
            <person name="Denef V.J."/>
            <person name="McMahon K.D."/>
            <person name="Konstantinidis K.T."/>
            <person name="Eloe-Fadrosh E.A."/>
            <person name="Kyrpides N.C."/>
            <person name="Woyke T."/>
        </authorList>
    </citation>
    <scope>NUCLEOTIDE SEQUENCE</scope>
    <source>
        <strain evidence="7">GVMAG-M-3300023179-150</strain>
    </source>
</reference>
<evidence type="ECO:0000256" key="1">
    <source>
        <dbReference type="ARBA" id="ARBA00001954"/>
    </source>
</evidence>
<name>A0A6C0E5Z9_9ZZZZ</name>
<dbReference type="InterPro" id="IPR024779">
    <property type="entry name" value="2OGFeDO_JBP1/TET_oxygenase_dom"/>
</dbReference>